<organism evidence="4 5">
    <name type="scientific">Olivibacter ginsenosidimutans</name>
    <dbReference type="NCBI Taxonomy" id="1176537"/>
    <lineage>
        <taxon>Bacteria</taxon>
        <taxon>Pseudomonadati</taxon>
        <taxon>Bacteroidota</taxon>
        <taxon>Sphingobacteriia</taxon>
        <taxon>Sphingobacteriales</taxon>
        <taxon>Sphingobacteriaceae</taxon>
        <taxon>Olivibacter</taxon>
    </lineage>
</organism>
<dbReference type="SUPFAM" id="SSF52172">
    <property type="entry name" value="CheY-like"/>
    <property type="match status" value="1"/>
</dbReference>
<proteinExistence type="predicted"/>
<name>A0ABP9B288_9SPHI</name>
<keyword evidence="5" id="KW-1185">Reference proteome</keyword>
<comment type="caution">
    <text evidence="4">The sequence shown here is derived from an EMBL/GenBank/DDBJ whole genome shotgun (WGS) entry which is preliminary data.</text>
</comment>
<feature type="modified residue" description="4-aspartylphosphate" evidence="1">
    <location>
        <position position="53"/>
    </location>
</feature>
<gene>
    <name evidence="4" type="ORF">GCM10023231_16880</name>
</gene>
<dbReference type="Gene3D" id="2.40.50.1020">
    <property type="entry name" value="LytTr DNA-binding domain"/>
    <property type="match status" value="1"/>
</dbReference>
<dbReference type="SMART" id="SM00448">
    <property type="entry name" value="REC"/>
    <property type="match status" value="1"/>
</dbReference>
<evidence type="ECO:0000259" key="3">
    <source>
        <dbReference type="PROSITE" id="PS50930"/>
    </source>
</evidence>
<dbReference type="GO" id="GO:0003677">
    <property type="term" value="F:DNA binding"/>
    <property type="evidence" value="ECO:0007669"/>
    <property type="project" value="UniProtKB-KW"/>
</dbReference>
<reference evidence="5" key="1">
    <citation type="journal article" date="2019" name="Int. J. Syst. Evol. Microbiol.">
        <title>The Global Catalogue of Microorganisms (GCM) 10K type strain sequencing project: providing services to taxonomists for standard genome sequencing and annotation.</title>
        <authorList>
            <consortium name="The Broad Institute Genomics Platform"/>
            <consortium name="The Broad Institute Genome Sequencing Center for Infectious Disease"/>
            <person name="Wu L."/>
            <person name="Ma J."/>
        </authorList>
    </citation>
    <scope>NUCLEOTIDE SEQUENCE [LARGE SCALE GENOMIC DNA]</scope>
    <source>
        <strain evidence="5">JCM 18200</strain>
    </source>
</reference>
<sequence>MKCVVLDDEPLALQVLAHYIAKTPNLVLTASFRNAIEAFEYLRKHNIDVLFLDIEMPLVNGVHFLKALPKTPKTIFTTAYKHYAFDGFELDVIDYLLKPFSYERFLHAITKLKNNKPESSIKKNPLFIKTQGFLVQLYQEDIIYIESARDYIKLITIDGNYSLYHTLKGFLAKLNHAHFLQTHRSFLVNKQHIKRIDVRNIILSNDVIIPIGKSYKSCVIENISQL</sequence>
<dbReference type="EMBL" id="BAABIQ010000008">
    <property type="protein sequence ID" value="GAA4789201.1"/>
    <property type="molecule type" value="Genomic_DNA"/>
</dbReference>
<dbReference type="RefSeq" id="WP_345231317.1">
    <property type="nucleotide sequence ID" value="NZ_BAABIQ010000008.1"/>
</dbReference>
<dbReference type="PANTHER" id="PTHR37299">
    <property type="entry name" value="TRANSCRIPTIONAL REGULATOR-RELATED"/>
    <property type="match status" value="1"/>
</dbReference>
<dbReference type="InterPro" id="IPR001789">
    <property type="entry name" value="Sig_transdc_resp-reg_receiver"/>
</dbReference>
<feature type="domain" description="HTH LytTR-type" evidence="3">
    <location>
        <begin position="124"/>
        <end position="197"/>
    </location>
</feature>
<evidence type="ECO:0000259" key="2">
    <source>
        <dbReference type="PROSITE" id="PS50110"/>
    </source>
</evidence>
<dbReference type="Pfam" id="PF00072">
    <property type="entry name" value="Response_reg"/>
    <property type="match status" value="1"/>
</dbReference>
<evidence type="ECO:0000313" key="4">
    <source>
        <dbReference type="EMBL" id="GAA4789201.1"/>
    </source>
</evidence>
<dbReference type="PROSITE" id="PS50930">
    <property type="entry name" value="HTH_LYTTR"/>
    <property type="match status" value="1"/>
</dbReference>
<keyword evidence="4" id="KW-0238">DNA-binding</keyword>
<dbReference type="PROSITE" id="PS50110">
    <property type="entry name" value="RESPONSE_REGULATORY"/>
    <property type="match status" value="1"/>
</dbReference>
<accession>A0ABP9B288</accession>
<dbReference type="InterPro" id="IPR007492">
    <property type="entry name" value="LytTR_DNA-bd_dom"/>
</dbReference>
<dbReference type="InterPro" id="IPR046947">
    <property type="entry name" value="LytR-like"/>
</dbReference>
<dbReference type="SMART" id="SM00850">
    <property type="entry name" value="LytTR"/>
    <property type="match status" value="1"/>
</dbReference>
<dbReference type="PANTHER" id="PTHR37299:SF1">
    <property type="entry name" value="STAGE 0 SPORULATION PROTEIN A HOMOLOG"/>
    <property type="match status" value="1"/>
</dbReference>
<dbReference type="InterPro" id="IPR011006">
    <property type="entry name" value="CheY-like_superfamily"/>
</dbReference>
<dbReference type="Proteomes" id="UP001501411">
    <property type="component" value="Unassembled WGS sequence"/>
</dbReference>
<keyword evidence="1" id="KW-0597">Phosphoprotein</keyword>
<dbReference type="Pfam" id="PF04397">
    <property type="entry name" value="LytTR"/>
    <property type="match status" value="1"/>
</dbReference>
<protein>
    <submittedName>
        <fullName evidence="4">LytTR family DNA-binding domain-containing protein</fullName>
    </submittedName>
</protein>
<dbReference type="Gene3D" id="3.40.50.2300">
    <property type="match status" value="1"/>
</dbReference>
<evidence type="ECO:0000256" key="1">
    <source>
        <dbReference type="PROSITE-ProRule" id="PRU00169"/>
    </source>
</evidence>
<evidence type="ECO:0000313" key="5">
    <source>
        <dbReference type="Proteomes" id="UP001501411"/>
    </source>
</evidence>
<feature type="domain" description="Response regulatory" evidence="2">
    <location>
        <begin position="2"/>
        <end position="113"/>
    </location>
</feature>